<accession>A0A6C0BYU3</accession>
<proteinExistence type="predicted"/>
<protein>
    <submittedName>
        <fullName evidence="1">Uncharacterized protein</fullName>
    </submittedName>
</protein>
<organism evidence="1">
    <name type="scientific">viral metagenome</name>
    <dbReference type="NCBI Taxonomy" id="1070528"/>
    <lineage>
        <taxon>unclassified sequences</taxon>
        <taxon>metagenomes</taxon>
        <taxon>organismal metagenomes</taxon>
    </lineage>
</organism>
<reference evidence="1" key="1">
    <citation type="journal article" date="2020" name="Nature">
        <title>Giant virus diversity and host interactions through global metagenomics.</title>
        <authorList>
            <person name="Schulz F."/>
            <person name="Roux S."/>
            <person name="Paez-Espino D."/>
            <person name="Jungbluth S."/>
            <person name="Walsh D.A."/>
            <person name="Denef V.J."/>
            <person name="McMahon K.D."/>
            <person name="Konstantinidis K.T."/>
            <person name="Eloe-Fadrosh E.A."/>
            <person name="Kyrpides N.C."/>
            <person name="Woyke T."/>
        </authorList>
    </citation>
    <scope>NUCLEOTIDE SEQUENCE</scope>
    <source>
        <strain evidence="1">GVMAG-M-3300020182-33</strain>
    </source>
</reference>
<dbReference type="EMBL" id="MN739300">
    <property type="protein sequence ID" value="QHS97517.1"/>
    <property type="molecule type" value="Genomic_DNA"/>
</dbReference>
<sequence length="77" mass="9308">MCILYKLKKPNVQFHVYGMTPGWGYGGKRCGNLTVEQCDALMKHKHYRETCHNPSREQELFRRLQRQHTHIKFMWSK</sequence>
<evidence type="ECO:0000313" key="1">
    <source>
        <dbReference type="EMBL" id="QHS97517.1"/>
    </source>
</evidence>
<name>A0A6C0BYU3_9ZZZZ</name>
<dbReference type="AlphaFoldDB" id="A0A6C0BYU3"/>